<dbReference type="Pfam" id="PF21645">
    <property type="entry name" value="FakA-like_M"/>
    <property type="match status" value="1"/>
</dbReference>
<evidence type="ECO:0000313" key="2">
    <source>
        <dbReference type="EMBL" id="WUM22279.1"/>
    </source>
</evidence>
<keyword evidence="3" id="KW-1185">Reference proteome</keyword>
<dbReference type="Pfam" id="PF13684">
    <property type="entry name" value="FakA-like_C"/>
    <property type="match status" value="1"/>
</dbReference>
<protein>
    <submittedName>
        <fullName evidence="2">DAK2 domain-containing protein</fullName>
    </submittedName>
</protein>
<evidence type="ECO:0000313" key="3">
    <source>
        <dbReference type="Proteomes" id="UP001432128"/>
    </source>
</evidence>
<dbReference type="PANTHER" id="PTHR33434:SF4">
    <property type="entry name" value="PHOSPHATASE PROTEIN"/>
    <property type="match status" value="1"/>
</dbReference>
<dbReference type="Gene3D" id="1.25.40.340">
    <property type="match status" value="1"/>
</dbReference>
<dbReference type="PANTHER" id="PTHR33434">
    <property type="entry name" value="DEGV DOMAIN-CONTAINING PROTEIN DR_1986-RELATED"/>
    <property type="match status" value="1"/>
</dbReference>
<dbReference type="GO" id="GO:0004371">
    <property type="term" value="F:glycerone kinase activity"/>
    <property type="evidence" value="ECO:0007669"/>
    <property type="project" value="InterPro"/>
</dbReference>
<dbReference type="PROSITE" id="PS51480">
    <property type="entry name" value="DHAL"/>
    <property type="match status" value="1"/>
</dbReference>
<dbReference type="SMART" id="SM01121">
    <property type="entry name" value="Dak1_2"/>
    <property type="match status" value="1"/>
</dbReference>
<accession>A0AAU4K8M3</accession>
<dbReference type="AlphaFoldDB" id="A0AAU4K8M3"/>
<dbReference type="SUPFAM" id="SSF101473">
    <property type="entry name" value="DhaL-like"/>
    <property type="match status" value="1"/>
</dbReference>
<dbReference type="InterPro" id="IPR004007">
    <property type="entry name" value="DhaL_dom"/>
</dbReference>
<gene>
    <name evidence="2" type="ORF">OG579_05345</name>
</gene>
<dbReference type="KEGG" id="whr:OG579_05345"/>
<dbReference type="InterPro" id="IPR048394">
    <property type="entry name" value="FakA-like_M"/>
</dbReference>
<dbReference type="InterPro" id="IPR033470">
    <property type="entry name" value="FakA-like_C"/>
</dbReference>
<dbReference type="GO" id="GO:0006071">
    <property type="term" value="P:glycerol metabolic process"/>
    <property type="evidence" value="ECO:0007669"/>
    <property type="project" value="InterPro"/>
</dbReference>
<dbReference type="InterPro" id="IPR036117">
    <property type="entry name" value="DhaL_dom_sf"/>
</dbReference>
<dbReference type="InterPro" id="IPR019986">
    <property type="entry name" value="YloV-like"/>
</dbReference>
<dbReference type="Pfam" id="PF02734">
    <property type="entry name" value="Dak2"/>
    <property type="match status" value="1"/>
</dbReference>
<dbReference type="RefSeq" id="WP_045823362.1">
    <property type="nucleotide sequence ID" value="NZ_CP108021.1"/>
</dbReference>
<dbReference type="InterPro" id="IPR050270">
    <property type="entry name" value="DegV_domain_contain"/>
</dbReference>
<name>A0AAU4K8M3_9NOCA</name>
<dbReference type="NCBIfam" id="TIGR03599">
    <property type="entry name" value="YloV"/>
    <property type="match status" value="1"/>
</dbReference>
<dbReference type="Proteomes" id="UP001432128">
    <property type="component" value="Chromosome"/>
</dbReference>
<dbReference type="SMART" id="SM01120">
    <property type="entry name" value="Dak2"/>
    <property type="match status" value="1"/>
</dbReference>
<organism evidence="2 3">
    <name type="scientific">Williamsia herbipolensis</name>
    <dbReference type="NCBI Taxonomy" id="1603258"/>
    <lineage>
        <taxon>Bacteria</taxon>
        <taxon>Bacillati</taxon>
        <taxon>Actinomycetota</taxon>
        <taxon>Actinomycetes</taxon>
        <taxon>Mycobacteriales</taxon>
        <taxon>Nocardiaceae</taxon>
        <taxon>Williamsia</taxon>
    </lineage>
</organism>
<feature type="domain" description="DhaL" evidence="1">
    <location>
        <begin position="4"/>
        <end position="199"/>
    </location>
</feature>
<evidence type="ECO:0000259" key="1">
    <source>
        <dbReference type="PROSITE" id="PS51480"/>
    </source>
</evidence>
<dbReference type="EMBL" id="CP108021">
    <property type="protein sequence ID" value="WUM22279.1"/>
    <property type="molecule type" value="Genomic_DNA"/>
</dbReference>
<sequence>MDPRLLRDWTDECVRGLTAVRGEINDLNVFPIPDSDTGSNMLHTMTAAAAACADAPADADAPEVLRRAADGAVGQARGNSGIILSQVLLGLADAAGIDAVDGHVSFNRLWTSGLGLAALAATRAVSEPREGTVLTLLRTAAAAAVAVADSTPADLARAVADTCADDLERTTEQLPELARAGVVDAGGRGLLVLFDAMVKVLTGVSAQRRRYQGVLAGGGDPIGHAPAGDGCDAVGSDMDYEVMYILARATADRIPVLRSTLETLGDAVVIVGDSSQSTGERFSVHVHTDDPGAAVEAGLDAGDVADIRISCFVLDAHRAATGPDDRLPSRHRGVVAVVTGDGAAELFADAGARVVRADDGLDAATLARAIVDLDAAHVVVMANGAIPAQDLVTVAADARSAHRAVVFLPTLSMVQCLSALAVHDLSADADADAYAMAEAAASTRRGSVTTATESALTLAGTCEPGDLLGLIGVDVLVIGPDQLAAATALVDLMLGTGGELVTVLAGADIGTDVLDGLERHVATAHPGVEFVSYASGQAGEVLQVGVE</sequence>
<reference evidence="2 3" key="1">
    <citation type="submission" date="2022-10" db="EMBL/GenBank/DDBJ databases">
        <title>The complete genomes of actinobacterial strains from the NBC collection.</title>
        <authorList>
            <person name="Joergensen T.S."/>
            <person name="Alvarez Arevalo M."/>
            <person name="Sterndorff E.B."/>
            <person name="Faurdal D."/>
            <person name="Vuksanovic O."/>
            <person name="Mourched A.-S."/>
            <person name="Charusanti P."/>
            <person name="Shaw S."/>
            <person name="Blin K."/>
            <person name="Weber T."/>
        </authorList>
    </citation>
    <scope>NUCLEOTIDE SEQUENCE [LARGE SCALE GENOMIC DNA]</scope>
    <source>
        <strain evidence="2 3">NBC_00319</strain>
    </source>
</reference>
<proteinExistence type="predicted"/>